<evidence type="ECO:0000313" key="3">
    <source>
        <dbReference type="Proteomes" id="UP000183900"/>
    </source>
</evidence>
<dbReference type="AlphaFoldDB" id="A0A0K6HLW4"/>
<reference evidence="3" key="1">
    <citation type="submission" date="2015-08" db="EMBL/GenBank/DDBJ databases">
        <authorList>
            <person name="Varghese N."/>
        </authorList>
    </citation>
    <scope>NUCLEOTIDE SEQUENCE [LARGE SCALE GENOMIC DNA]</scope>
    <source>
        <strain evidence="3">DSM 23407</strain>
    </source>
</reference>
<dbReference type="RefSeq" id="WP_055453920.1">
    <property type="nucleotide sequence ID" value="NZ_CYHE01000001.1"/>
</dbReference>
<proteinExistence type="predicted"/>
<evidence type="ECO:0000313" key="2">
    <source>
        <dbReference type="EMBL" id="CUA91869.1"/>
    </source>
</evidence>
<accession>A0A0K6HLW4</accession>
<dbReference type="OrthoDB" id="9894547at2"/>
<organism evidence="2 3">
    <name type="scientific">Pannonibacter indicus</name>
    <dbReference type="NCBI Taxonomy" id="466044"/>
    <lineage>
        <taxon>Bacteria</taxon>
        <taxon>Pseudomonadati</taxon>
        <taxon>Pseudomonadota</taxon>
        <taxon>Alphaproteobacteria</taxon>
        <taxon>Hyphomicrobiales</taxon>
        <taxon>Stappiaceae</taxon>
        <taxon>Pannonibacter</taxon>
    </lineage>
</organism>
<gene>
    <name evidence="2" type="ORF">Ga0061067_101140</name>
</gene>
<name>A0A0K6HLW4_9HYPH</name>
<keyword evidence="3" id="KW-1185">Reference proteome</keyword>
<feature type="region of interest" description="Disordered" evidence="1">
    <location>
        <begin position="1"/>
        <end position="28"/>
    </location>
</feature>
<evidence type="ECO:0000256" key="1">
    <source>
        <dbReference type="SAM" id="MobiDB-lite"/>
    </source>
</evidence>
<protein>
    <submittedName>
        <fullName evidence="2">Uncharacterized protein</fullName>
    </submittedName>
</protein>
<sequence length="125" mass="13184">MEGAEADGPDISAWEAGNTAQPLPGHPGSLRNLLHVSTHHSTGLLFENARSAQENLRALERAARSGGDASGSLYQVPIGFSPVLIAPQSGVPDPQLNLLTVLQSFKGGSLERRREKMLTASTVSD</sequence>
<dbReference type="EMBL" id="CYHE01000001">
    <property type="protein sequence ID" value="CUA91869.1"/>
    <property type="molecule type" value="Genomic_DNA"/>
</dbReference>
<dbReference type="Proteomes" id="UP000183900">
    <property type="component" value="Unassembled WGS sequence"/>
</dbReference>